<keyword evidence="7 8" id="KW-0998">Cell outer membrane</keyword>
<organism evidence="12 13">
    <name type="scientific">Sphingobacterium mizutaii</name>
    <dbReference type="NCBI Taxonomy" id="1010"/>
    <lineage>
        <taxon>Bacteria</taxon>
        <taxon>Pseudomonadati</taxon>
        <taxon>Bacteroidota</taxon>
        <taxon>Sphingobacteriia</taxon>
        <taxon>Sphingobacteriales</taxon>
        <taxon>Sphingobacteriaceae</taxon>
        <taxon>Sphingobacterium</taxon>
    </lineage>
</organism>
<dbReference type="NCBIfam" id="TIGR04056">
    <property type="entry name" value="OMP_RagA_SusC"/>
    <property type="match status" value="1"/>
</dbReference>
<keyword evidence="5 9" id="KW-0798">TonB box</keyword>
<dbReference type="InterPro" id="IPR039426">
    <property type="entry name" value="TonB-dep_rcpt-like"/>
</dbReference>
<evidence type="ECO:0000313" key="13">
    <source>
        <dbReference type="Proteomes" id="UP000215355"/>
    </source>
</evidence>
<keyword evidence="12" id="KW-0675">Receptor</keyword>
<dbReference type="Pfam" id="PF07715">
    <property type="entry name" value="Plug"/>
    <property type="match status" value="1"/>
</dbReference>
<evidence type="ECO:0000313" key="12">
    <source>
        <dbReference type="EMBL" id="SNV60238.1"/>
    </source>
</evidence>
<dbReference type="Gene3D" id="2.60.40.1120">
    <property type="entry name" value="Carboxypeptidase-like, regulatory domain"/>
    <property type="match status" value="1"/>
</dbReference>
<keyword evidence="2 8" id="KW-0813">Transport</keyword>
<accession>A0AAJ4XEU9</accession>
<dbReference type="InterPro" id="IPR000531">
    <property type="entry name" value="Beta-barrel_TonB"/>
</dbReference>
<dbReference type="InterPro" id="IPR037066">
    <property type="entry name" value="Plug_dom_sf"/>
</dbReference>
<keyword evidence="6 8" id="KW-0472">Membrane</keyword>
<dbReference type="NCBIfam" id="TIGR04057">
    <property type="entry name" value="SusC_RagA_signa"/>
    <property type="match status" value="1"/>
</dbReference>
<dbReference type="RefSeq" id="WP_236736528.1">
    <property type="nucleotide sequence ID" value="NZ_DAMDLF010000012.1"/>
</dbReference>
<proteinExistence type="inferred from homology"/>
<evidence type="ECO:0000256" key="5">
    <source>
        <dbReference type="ARBA" id="ARBA00023077"/>
    </source>
</evidence>
<dbReference type="SUPFAM" id="SSF56935">
    <property type="entry name" value="Porins"/>
    <property type="match status" value="1"/>
</dbReference>
<dbReference type="InterPro" id="IPR008969">
    <property type="entry name" value="CarboxyPept-like_regulatory"/>
</dbReference>
<comment type="similarity">
    <text evidence="8 9">Belongs to the TonB-dependent receptor family.</text>
</comment>
<feature type="domain" description="TonB-dependent receptor plug" evidence="11">
    <location>
        <begin position="125"/>
        <end position="238"/>
    </location>
</feature>
<reference evidence="12 13" key="1">
    <citation type="submission" date="2017-06" db="EMBL/GenBank/DDBJ databases">
        <authorList>
            <consortium name="Pathogen Informatics"/>
        </authorList>
    </citation>
    <scope>NUCLEOTIDE SEQUENCE [LARGE SCALE GENOMIC DNA]</scope>
    <source>
        <strain evidence="12 13">NCTC12149</strain>
    </source>
</reference>
<dbReference type="InterPro" id="IPR036942">
    <property type="entry name" value="Beta-barrel_TonB_sf"/>
</dbReference>
<evidence type="ECO:0000256" key="4">
    <source>
        <dbReference type="ARBA" id="ARBA00022692"/>
    </source>
</evidence>
<dbReference type="Pfam" id="PF13715">
    <property type="entry name" value="CarbopepD_reg_2"/>
    <property type="match status" value="1"/>
</dbReference>
<dbReference type="Pfam" id="PF00593">
    <property type="entry name" value="TonB_dep_Rec_b-barrel"/>
    <property type="match status" value="1"/>
</dbReference>
<protein>
    <submittedName>
        <fullName evidence="12">Outer membrane cobalamin receptor protein</fullName>
    </submittedName>
</protein>
<evidence type="ECO:0000256" key="6">
    <source>
        <dbReference type="ARBA" id="ARBA00023136"/>
    </source>
</evidence>
<dbReference type="AlphaFoldDB" id="A0AAJ4XEU9"/>
<evidence type="ECO:0000259" key="11">
    <source>
        <dbReference type="Pfam" id="PF07715"/>
    </source>
</evidence>
<dbReference type="EMBL" id="LT906468">
    <property type="protein sequence ID" value="SNV60238.1"/>
    <property type="molecule type" value="Genomic_DNA"/>
</dbReference>
<evidence type="ECO:0000256" key="7">
    <source>
        <dbReference type="ARBA" id="ARBA00023237"/>
    </source>
</evidence>
<evidence type="ECO:0000256" key="9">
    <source>
        <dbReference type="RuleBase" id="RU003357"/>
    </source>
</evidence>
<dbReference type="KEGG" id="smiz:4412673_03587"/>
<comment type="subcellular location">
    <subcellularLocation>
        <location evidence="1 8">Cell outer membrane</location>
        <topology evidence="1 8">Multi-pass membrane protein</topology>
    </subcellularLocation>
</comment>
<evidence type="ECO:0000256" key="3">
    <source>
        <dbReference type="ARBA" id="ARBA00022452"/>
    </source>
</evidence>
<gene>
    <name evidence="12" type="ORF">SAMEA4412673_03587</name>
</gene>
<dbReference type="PROSITE" id="PS52016">
    <property type="entry name" value="TONB_DEPENDENT_REC_3"/>
    <property type="match status" value="1"/>
</dbReference>
<dbReference type="InterPro" id="IPR023996">
    <property type="entry name" value="TonB-dep_OMP_SusC/RagA"/>
</dbReference>
<dbReference type="InterPro" id="IPR023997">
    <property type="entry name" value="TonB-dep_OMP_SusC/RagA_CS"/>
</dbReference>
<dbReference type="SUPFAM" id="SSF49464">
    <property type="entry name" value="Carboxypeptidase regulatory domain-like"/>
    <property type="match status" value="1"/>
</dbReference>
<dbReference type="Proteomes" id="UP000215355">
    <property type="component" value="Chromosome 1"/>
</dbReference>
<feature type="domain" description="TonB-dependent receptor-like beta-barrel" evidence="10">
    <location>
        <begin position="392"/>
        <end position="949"/>
    </location>
</feature>
<dbReference type="Gene3D" id="2.40.170.20">
    <property type="entry name" value="TonB-dependent receptor, beta-barrel domain"/>
    <property type="match status" value="1"/>
</dbReference>
<evidence type="ECO:0000256" key="2">
    <source>
        <dbReference type="ARBA" id="ARBA00022448"/>
    </source>
</evidence>
<dbReference type="InterPro" id="IPR012910">
    <property type="entry name" value="Plug_dom"/>
</dbReference>
<evidence type="ECO:0000259" key="10">
    <source>
        <dbReference type="Pfam" id="PF00593"/>
    </source>
</evidence>
<keyword evidence="4 8" id="KW-0812">Transmembrane</keyword>
<dbReference type="GO" id="GO:0009279">
    <property type="term" value="C:cell outer membrane"/>
    <property type="evidence" value="ECO:0007669"/>
    <property type="project" value="UniProtKB-SubCell"/>
</dbReference>
<dbReference type="Gene3D" id="2.170.130.10">
    <property type="entry name" value="TonB-dependent receptor, plug domain"/>
    <property type="match status" value="1"/>
</dbReference>
<evidence type="ECO:0000256" key="1">
    <source>
        <dbReference type="ARBA" id="ARBA00004571"/>
    </source>
</evidence>
<evidence type="ECO:0000256" key="8">
    <source>
        <dbReference type="PROSITE-ProRule" id="PRU01360"/>
    </source>
</evidence>
<name>A0AAJ4XEU9_9SPHI</name>
<keyword evidence="3 8" id="KW-1134">Transmembrane beta strand</keyword>
<sequence length="986" mass="108837">MMSKFTIQRIMLFYLMITLSLTAFSQQLTISGKITTTAGESLAGATVRIKALNRSTSTSVLGEYRFDGLAAGNYIVEVNSVGYVSQSKSVATQNNSIQLDFTLESDQANIDEVVVIGYGTQRRGEVTGAVSTVNEKDFQKGVISSPEQLITGKVSGVQITSGGGQPGAASTIRIRAGASLNASNDPLIVVDGVPFGGQGISGVANPLSLINPNDIETFTVLKDANATAIYGSRASNGVILITTKKGSRSPKINFSTQNSYATIDRTVDLLDANQIRDYVNANGSDVMKALLGSENTDWQDAIYRNAFASDNNLSVASSVKNIPYRVSLGYLNQDGVLKNDNMQRTSAALSLNPKLLDNHLTIDLNVRGAWSKSKFATQDAIGAAIQFDPTQPIYSDQFGGYYEWANGTSPNPNAPRNPLALLDLRKDNGQVFRTFGNIQLDYSFHFLPKLHANLNLGYDKSRGEGNTFTPAIAARNFNEGGERIQYKNDIDNTMAEFYLKYANNFENIKSNIDATLGYGYYDNKTTVNNFDRVNEAGDVLNTPVFPFDVPQNRLISYYGRLIYTYDSKYIVSATLRADGSSRFSPANRWGYFPSVAFTWKLKEEGFLQYSEALSDLKLRLSYGQTGQQDGIANYSYMPNYINSSNESMYRMGDEYYYLYSPVAYDENIRWESTTISNIGVDYGFANGRIFGSLDVYTKKTKDLLSSIPVAVGSNFNNFLLTNVGNMENFGVEWNINGALIKREKLNWDLGLNFTYNTNKVTNLTLVDDPDFMIETGGIQGATGNNIQAHTVNMAPNSFRVFKQVYDEAGKPVEALYADTNGDGTISDNDRYFYKSPLPKFLLGFSTSVDYDKWSIGTVLRANIGNYIYDNVSSNFGSSYNVIDAASLVINNAPVDFLNTNFREKQLLSDYYVKNASFLKMDNINVSYRIGNVLKGNRTASLTLSGTVQNVFTVSKYKGVDPEIANGIDNRFYPRPRTFIVGVNLAY</sequence>